<dbReference type="EMBL" id="VSSQ01063780">
    <property type="protein sequence ID" value="MPN16783.1"/>
    <property type="molecule type" value="Genomic_DNA"/>
</dbReference>
<gene>
    <name evidence="1" type="ORF">SDC9_164129</name>
</gene>
<proteinExistence type="predicted"/>
<comment type="caution">
    <text evidence="1">The sequence shown here is derived from an EMBL/GenBank/DDBJ whole genome shotgun (WGS) entry which is preliminary data.</text>
</comment>
<protein>
    <submittedName>
        <fullName evidence="1">Uncharacterized protein</fullName>
    </submittedName>
</protein>
<sequence length="81" mass="8726">MIGVHSCSDDGSVRAQPNRMIGAGCNSNDVRPILCVALTGEIGARGKHRSCFRPRDGVFISCGNHAGRKRIPRRLEPRALG</sequence>
<reference evidence="1" key="1">
    <citation type="submission" date="2019-08" db="EMBL/GenBank/DDBJ databases">
        <authorList>
            <person name="Kucharzyk K."/>
            <person name="Murdoch R.W."/>
            <person name="Higgins S."/>
            <person name="Loffler F."/>
        </authorList>
    </citation>
    <scope>NUCLEOTIDE SEQUENCE</scope>
</reference>
<name>A0A645FY08_9ZZZZ</name>
<dbReference type="AlphaFoldDB" id="A0A645FY08"/>
<accession>A0A645FY08</accession>
<organism evidence="1">
    <name type="scientific">bioreactor metagenome</name>
    <dbReference type="NCBI Taxonomy" id="1076179"/>
    <lineage>
        <taxon>unclassified sequences</taxon>
        <taxon>metagenomes</taxon>
        <taxon>ecological metagenomes</taxon>
    </lineage>
</organism>
<evidence type="ECO:0000313" key="1">
    <source>
        <dbReference type="EMBL" id="MPN16783.1"/>
    </source>
</evidence>